<evidence type="ECO:0000313" key="3">
    <source>
        <dbReference type="Proteomes" id="UP001519292"/>
    </source>
</evidence>
<dbReference type="Pfam" id="PF06381">
    <property type="entry name" value="Phage_portal_3"/>
    <property type="match status" value="1"/>
</dbReference>
<proteinExistence type="predicted"/>
<dbReference type="Proteomes" id="UP001519292">
    <property type="component" value="Unassembled WGS sequence"/>
</dbReference>
<dbReference type="InterPro" id="IPR006445">
    <property type="entry name" value="Phage-assoc_HI1409"/>
</dbReference>
<keyword evidence="3" id="KW-1185">Reference proteome</keyword>
<evidence type="ECO:0000259" key="1">
    <source>
        <dbReference type="Pfam" id="PF06381"/>
    </source>
</evidence>
<sequence>MGLFDVFKPKKEFKVDFMDYDSRGRTFAKFGSIRPQPFHGQEMDYDTLDNLYKRNGIAHTIVAKPAQDATRNGWRLIIPDNPTKQAEYQKALDALDLKKVLAQEVIYQRKHGDGYITFGVKENIPTSLNQPLDPQNIRSISFIHAFGENHVRKNLTNDDPTGEDYGKESAVVLDPHQSGDEIDNQGNVIPKTTVLKPVVIDSSRYFHLSLDKMEDDWHGTSVLEKCLDPLKTLDTALYSTGKILYEYTLKVLNSRSMAEENAADFERDKTKLEQGMSTESVVVLNDVDRLSKLSTQTSGISELYNFAWQNICTSAEIPKSVLTGEQAGTLAGASQDVVNYYDSIKAFQEEYLRPQIEYIIKLLMWASDVAGGSEDPEKLHWKLEFNPLYSPDDKTQSETLVNYANAAATLVNAGIKAPDEAAKLIDGQDNNQISGMQATKEDSLDISDSDVERFKSDIIKKIEKFKK</sequence>
<accession>A0ABS4MDX1</accession>
<dbReference type="NCBIfam" id="TIGR01555">
    <property type="entry name" value="phge_rel_HI1409"/>
    <property type="match status" value="1"/>
</dbReference>
<organism evidence="2 3">
    <name type="scientific">Lactobacillus colini</name>
    <dbReference type="NCBI Taxonomy" id="1819254"/>
    <lineage>
        <taxon>Bacteria</taxon>
        <taxon>Bacillati</taxon>
        <taxon>Bacillota</taxon>
        <taxon>Bacilli</taxon>
        <taxon>Lactobacillales</taxon>
        <taxon>Lactobacillaceae</taxon>
        <taxon>Lactobacillus</taxon>
    </lineage>
</organism>
<dbReference type="EMBL" id="JAGGLU010000005">
    <property type="protein sequence ID" value="MBP2057885.1"/>
    <property type="molecule type" value="Genomic_DNA"/>
</dbReference>
<reference evidence="2 3" key="1">
    <citation type="submission" date="2021-03" db="EMBL/GenBank/DDBJ databases">
        <title>Genomic Encyclopedia of Type Strains, Phase IV (KMG-IV): sequencing the most valuable type-strain genomes for metagenomic binning, comparative biology and taxonomic classification.</title>
        <authorList>
            <person name="Goeker M."/>
        </authorList>
    </citation>
    <scope>NUCLEOTIDE SEQUENCE [LARGE SCALE GENOMIC DNA]</scope>
    <source>
        <strain evidence="2 3">DSM 101872</strain>
    </source>
</reference>
<dbReference type="RefSeq" id="WP_209686631.1">
    <property type="nucleotide sequence ID" value="NZ_JAGGLU010000005.1"/>
</dbReference>
<evidence type="ECO:0000313" key="2">
    <source>
        <dbReference type="EMBL" id="MBP2057885.1"/>
    </source>
</evidence>
<dbReference type="InterPro" id="IPR024459">
    <property type="entry name" value="Acb1-like_N"/>
</dbReference>
<protein>
    <submittedName>
        <fullName evidence="2">Phage-related protein (TIGR01555 family)</fullName>
    </submittedName>
</protein>
<name>A0ABS4MDX1_9LACO</name>
<gene>
    <name evidence="2" type="ORF">J2Z60_001060</name>
</gene>
<comment type="caution">
    <text evidence="2">The sequence shown here is derived from an EMBL/GenBank/DDBJ whole genome shotgun (WGS) entry which is preliminary data.</text>
</comment>
<feature type="domain" description="Anti-CBASS protein Acb1-like N-terminal" evidence="1">
    <location>
        <begin position="49"/>
        <end position="407"/>
    </location>
</feature>